<protein>
    <submittedName>
        <fullName evidence="1">Uncharacterized protein</fullName>
    </submittedName>
</protein>
<comment type="caution">
    <text evidence="1">The sequence shown here is derived from an EMBL/GenBank/DDBJ whole genome shotgun (WGS) entry which is preliminary data.</text>
</comment>
<organism evidence="1 2">
    <name type="scientific">Segatella buccae</name>
    <dbReference type="NCBI Taxonomy" id="28126"/>
    <lineage>
        <taxon>Bacteria</taxon>
        <taxon>Pseudomonadati</taxon>
        <taxon>Bacteroidota</taxon>
        <taxon>Bacteroidia</taxon>
        <taxon>Bacteroidales</taxon>
        <taxon>Prevotellaceae</taxon>
        <taxon>Segatella</taxon>
    </lineage>
</organism>
<reference evidence="1 2" key="1">
    <citation type="submission" date="2018-06" db="EMBL/GenBank/DDBJ databases">
        <authorList>
            <consortium name="Pathogen Informatics"/>
            <person name="Doyle S."/>
        </authorList>
    </citation>
    <scope>NUCLEOTIDE SEQUENCE [LARGE SCALE GENOMIC DNA]</scope>
    <source>
        <strain evidence="1 2">NCTC13063</strain>
    </source>
</reference>
<dbReference type="EMBL" id="UGTJ01000001">
    <property type="protein sequence ID" value="SUB80637.1"/>
    <property type="molecule type" value="Genomic_DNA"/>
</dbReference>
<proteinExistence type="predicted"/>
<evidence type="ECO:0000313" key="2">
    <source>
        <dbReference type="Proteomes" id="UP000255283"/>
    </source>
</evidence>
<accession>A0AAQ1ZJV0</accession>
<dbReference type="Proteomes" id="UP000255283">
    <property type="component" value="Unassembled WGS sequence"/>
</dbReference>
<gene>
    <name evidence="1" type="ORF">NCTC13063_01928</name>
</gene>
<name>A0AAQ1ZJV0_9BACT</name>
<dbReference type="AlphaFoldDB" id="A0AAQ1ZJV0"/>
<evidence type="ECO:0000313" key="1">
    <source>
        <dbReference type="EMBL" id="SUB80637.1"/>
    </source>
</evidence>
<sequence length="37" mass="4242">MQDLHAFLLNLQARGEGSLPPLTPKWKDNSFFLITNK</sequence>